<dbReference type="InterPro" id="IPR027417">
    <property type="entry name" value="P-loop_NTPase"/>
</dbReference>
<sequence>MVTETQVNIELNKGAQADFVHSKAEFPAFMGGQGSGKTAAGVIKAWMFTVEHPGSRGVWTEPVAAMFAESLLPTLRELADENGNKYFGDYEGGFWQEQGRGGPNHRIEFANGCLWMLKAAETPERLVGFEVAWVLMNEAGSTEHGSQEQAYLNLVGRLRQKGYPHWLGVATTPAGYNWLFREWVDDPKAGHALFTGSTFENKANLPDGYIERMAQEYVEGTPMYDERVLGKFVQMSGLVLPGFDAGKMTAPWPDELFIHKLAGVDFGSQSPTTIIETSMTANRHIWVREWLYKRECDDETFVKACGDAMNDGVTQFICDPSGKDRIAWMVRQGIPAVKAESNKIERRVKAWTTPISEGRLTVDINSGFLIRELTGLVWAERRGRDMETDRFSQNSPDHAFDGGADSLMRLDRGYFDLEKIQVKYVLQ</sequence>
<evidence type="ECO:0000313" key="1">
    <source>
        <dbReference type="EMBL" id="KKL96054.1"/>
    </source>
</evidence>
<reference evidence="1" key="1">
    <citation type="journal article" date="2015" name="Nature">
        <title>Complex archaea that bridge the gap between prokaryotes and eukaryotes.</title>
        <authorList>
            <person name="Spang A."/>
            <person name="Saw J.H."/>
            <person name="Jorgensen S.L."/>
            <person name="Zaremba-Niedzwiedzka K."/>
            <person name="Martijn J."/>
            <person name="Lind A.E."/>
            <person name="van Eijk R."/>
            <person name="Schleper C."/>
            <person name="Guy L."/>
            <person name="Ettema T.J."/>
        </authorList>
    </citation>
    <scope>NUCLEOTIDE SEQUENCE</scope>
</reference>
<protein>
    <recommendedName>
        <fullName evidence="2">Phage terminase large subunit N-terminal domain-containing protein</fullName>
    </recommendedName>
</protein>
<dbReference type="AlphaFoldDB" id="A0A0F9GB14"/>
<comment type="caution">
    <text evidence="1">The sequence shown here is derived from an EMBL/GenBank/DDBJ whole genome shotgun (WGS) entry which is preliminary data.</text>
</comment>
<name>A0A0F9GB14_9ZZZZ</name>
<gene>
    <name evidence="1" type="ORF">LCGC14_1848320</name>
</gene>
<dbReference type="Gene3D" id="3.40.50.300">
    <property type="entry name" value="P-loop containing nucleotide triphosphate hydrolases"/>
    <property type="match status" value="1"/>
</dbReference>
<evidence type="ECO:0008006" key="2">
    <source>
        <dbReference type="Google" id="ProtNLM"/>
    </source>
</evidence>
<dbReference type="Gene3D" id="3.30.420.280">
    <property type="match status" value="1"/>
</dbReference>
<proteinExistence type="predicted"/>
<dbReference type="EMBL" id="LAZR01018532">
    <property type="protein sequence ID" value="KKL96054.1"/>
    <property type="molecule type" value="Genomic_DNA"/>
</dbReference>
<organism evidence="1">
    <name type="scientific">marine sediment metagenome</name>
    <dbReference type="NCBI Taxonomy" id="412755"/>
    <lineage>
        <taxon>unclassified sequences</taxon>
        <taxon>metagenomes</taxon>
        <taxon>ecological metagenomes</taxon>
    </lineage>
</organism>
<accession>A0A0F9GB14</accession>